<dbReference type="PROSITE" id="PS00708">
    <property type="entry name" value="PRO_ENDOPEP_SER"/>
    <property type="match status" value="1"/>
</dbReference>
<dbReference type="Proteomes" id="UP000199296">
    <property type="component" value="Unassembled WGS sequence"/>
</dbReference>
<dbReference type="Pfam" id="PF12146">
    <property type="entry name" value="Hydrolase_4"/>
    <property type="match status" value="1"/>
</dbReference>
<dbReference type="InterPro" id="IPR029058">
    <property type="entry name" value="AB_hydrolase_fold"/>
</dbReference>
<proteinExistence type="predicted"/>
<organism evidence="3 4">
    <name type="scientific">Psychroflexus sediminis</name>
    <dbReference type="NCBI Taxonomy" id="470826"/>
    <lineage>
        <taxon>Bacteria</taxon>
        <taxon>Pseudomonadati</taxon>
        <taxon>Bacteroidota</taxon>
        <taxon>Flavobacteriia</taxon>
        <taxon>Flavobacteriales</taxon>
        <taxon>Flavobacteriaceae</taxon>
        <taxon>Psychroflexus</taxon>
    </lineage>
</organism>
<evidence type="ECO:0000256" key="1">
    <source>
        <dbReference type="ARBA" id="ARBA00022801"/>
    </source>
</evidence>
<evidence type="ECO:0000313" key="3">
    <source>
        <dbReference type="EMBL" id="SDG83945.1"/>
    </source>
</evidence>
<dbReference type="SUPFAM" id="SSF53474">
    <property type="entry name" value="alpha/beta-Hydrolases"/>
    <property type="match status" value="1"/>
</dbReference>
<gene>
    <name evidence="3" type="ORF">SAMN04488027_108135</name>
</gene>
<dbReference type="OrthoDB" id="9809549at2"/>
<evidence type="ECO:0000313" key="4">
    <source>
        <dbReference type="Proteomes" id="UP000199296"/>
    </source>
</evidence>
<dbReference type="PANTHER" id="PTHR43265">
    <property type="entry name" value="ESTERASE ESTD"/>
    <property type="match status" value="1"/>
</dbReference>
<protein>
    <recommendedName>
        <fullName evidence="2">Serine aminopeptidase S33 domain-containing protein</fullName>
    </recommendedName>
</protein>
<feature type="domain" description="Serine aminopeptidase S33" evidence="2">
    <location>
        <begin position="187"/>
        <end position="418"/>
    </location>
</feature>
<dbReference type="STRING" id="470826.SAMN04488027_108135"/>
<reference evidence="3 4" key="1">
    <citation type="submission" date="2016-10" db="EMBL/GenBank/DDBJ databases">
        <authorList>
            <person name="de Groot N.N."/>
        </authorList>
    </citation>
    <scope>NUCLEOTIDE SEQUENCE [LARGE SCALE GENOMIC DNA]</scope>
    <source>
        <strain evidence="3 4">DSM 19803</strain>
    </source>
</reference>
<accession>A0A1G7XI43</accession>
<dbReference type="GO" id="GO:0052689">
    <property type="term" value="F:carboxylic ester hydrolase activity"/>
    <property type="evidence" value="ECO:0007669"/>
    <property type="project" value="TreeGrafter"/>
</dbReference>
<keyword evidence="4" id="KW-1185">Reference proteome</keyword>
<dbReference type="PANTHER" id="PTHR43265:SF1">
    <property type="entry name" value="ESTERASE ESTD"/>
    <property type="match status" value="1"/>
</dbReference>
<dbReference type="GO" id="GO:0004252">
    <property type="term" value="F:serine-type endopeptidase activity"/>
    <property type="evidence" value="ECO:0007669"/>
    <property type="project" value="InterPro"/>
</dbReference>
<dbReference type="AlphaFoldDB" id="A0A1G7XI43"/>
<dbReference type="InterPro" id="IPR022742">
    <property type="entry name" value="Hydrolase_4"/>
</dbReference>
<dbReference type="Gene3D" id="3.40.50.1820">
    <property type="entry name" value="alpha/beta hydrolase"/>
    <property type="match status" value="1"/>
</dbReference>
<dbReference type="RefSeq" id="WP_093368208.1">
    <property type="nucleotide sequence ID" value="NZ_FNCW01000008.1"/>
</dbReference>
<dbReference type="GO" id="GO:0006508">
    <property type="term" value="P:proteolysis"/>
    <property type="evidence" value="ECO:0007669"/>
    <property type="project" value="InterPro"/>
</dbReference>
<name>A0A1G7XI43_9FLAO</name>
<dbReference type="EMBL" id="FNCW01000008">
    <property type="protein sequence ID" value="SDG83945.1"/>
    <property type="molecule type" value="Genomic_DNA"/>
</dbReference>
<evidence type="ECO:0000259" key="2">
    <source>
        <dbReference type="Pfam" id="PF12146"/>
    </source>
</evidence>
<sequence length="454" mass="50652">MKTYSITFIALFMSLFGFGQAVVGDWSGKLTYAGTSVNVNFKVYQTEKGLASMFSVPLQGLSDFKSTSTTYKDSLFFVDLKPLGIQYRGRLAGNDTILGNFNQNGLSIELTLSRTDLTKNRPQEPRPPFNYYVEEVVFRNKKDSINLAGTLTLPKKEGQYPLVILISGSGPQDRNSFILGHKPFLLLAHELTQSGIGVLRFDERGIGESEGKFQDAELDDFVNDVASAFDFLKARQDVDSKKIGLLGHSMGGIIAPRVAIKKDISFLVLLAAPGIDGDKMMLQQRADLLKLRGLSDAQIEQSNEIFEKTYEFIRKTNSGGDQFKNELSQFLTDNYSDMIMEKQLSMMVEQISSKEILGLLRNRPSTYLSMVQCPVLAIGGSKDVQVSSEENLAAIEAEIKKGGNAKVEIKEFENLNHLFQESETGDSTEYELIEQTISPKVLNYIKEWLNKTLE</sequence>
<keyword evidence="1" id="KW-0378">Hydrolase</keyword>
<dbReference type="InterPro" id="IPR053145">
    <property type="entry name" value="AB_hydrolase_Est10"/>
</dbReference>
<dbReference type="InterPro" id="IPR002471">
    <property type="entry name" value="Pept_S9_AS"/>
</dbReference>